<evidence type="ECO:0000256" key="1">
    <source>
        <dbReference type="ARBA" id="ARBA00004141"/>
    </source>
</evidence>
<evidence type="ECO:0000256" key="6">
    <source>
        <dbReference type="SAM" id="MobiDB-lite"/>
    </source>
</evidence>
<evidence type="ECO:0000259" key="8">
    <source>
        <dbReference type="Pfam" id="PF20684"/>
    </source>
</evidence>
<dbReference type="GO" id="GO:0016020">
    <property type="term" value="C:membrane"/>
    <property type="evidence" value="ECO:0007669"/>
    <property type="project" value="UniProtKB-SubCell"/>
</dbReference>
<comment type="similarity">
    <text evidence="5">Belongs to the SAT4 family.</text>
</comment>
<evidence type="ECO:0000256" key="2">
    <source>
        <dbReference type="ARBA" id="ARBA00022692"/>
    </source>
</evidence>
<feature type="transmembrane region" description="Helical" evidence="7">
    <location>
        <begin position="20"/>
        <end position="37"/>
    </location>
</feature>
<evidence type="ECO:0000313" key="9">
    <source>
        <dbReference type="EMBL" id="OQD69989.1"/>
    </source>
</evidence>
<evidence type="ECO:0000313" key="10">
    <source>
        <dbReference type="Proteomes" id="UP000191522"/>
    </source>
</evidence>
<keyword evidence="3 7" id="KW-1133">Transmembrane helix</keyword>
<dbReference type="PANTHER" id="PTHR33048:SF155">
    <property type="entry name" value="INTEGRAL MEMBRANE PROTEIN"/>
    <property type="match status" value="1"/>
</dbReference>
<gene>
    <name evidence="9" type="ORF">PENDEC_c028G00876</name>
</gene>
<feature type="transmembrane region" description="Helical" evidence="7">
    <location>
        <begin position="93"/>
        <end position="119"/>
    </location>
</feature>
<feature type="domain" description="Rhodopsin" evidence="8">
    <location>
        <begin position="33"/>
        <end position="274"/>
    </location>
</feature>
<dbReference type="OMA" id="FVQCPGH"/>
<evidence type="ECO:0000256" key="5">
    <source>
        <dbReference type="ARBA" id="ARBA00038359"/>
    </source>
</evidence>
<evidence type="ECO:0000256" key="3">
    <source>
        <dbReference type="ARBA" id="ARBA00022989"/>
    </source>
</evidence>
<dbReference type="OrthoDB" id="5429740at2759"/>
<accession>A0A1V6NZ92</accession>
<dbReference type="Proteomes" id="UP000191522">
    <property type="component" value="Unassembled WGS sequence"/>
</dbReference>
<keyword evidence="2 7" id="KW-0812">Transmembrane</keyword>
<feature type="transmembrane region" description="Helical" evidence="7">
    <location>
        <begin position="211"/>
        <end position="231"/>
    </location>
</feature>
<feature type="transmembrane region" description="Helical" evidence="7">
    <location>
        <begin position="251"/>
        <end position="273"/>
    </location>
</feature>
<feature type="transmembrane region" description="Helical" evidence="7">
    <location>
        <begin position="177"/>
        <end position="199"/>
    </location>
</feature>
<sequence length="351" mass="38451">MSLSIRDAPYDAGPRLLRDVWGLTAVSIVVVILRIIAKSRIGKFGADDLLMAFALCTATVGSIMITLAIQLGFGQKVSALSSADASKVIMHDYLTQTFGLAGGAIGRVSFIVFIVGLLAQRSSQRITLWVLVGLQLVINSLFIVIIFVQCPGHGSAIWDQSGKKKCWDPRVQAYYGYFQGSFNAATDLGLALFSTYTFWNLNLKLRVKMGLVALLGLGIFAMVAAIIKTVQTHVLATSDSDPTIATVTYDRWLFIETYLVIVTTSIPSIRSLFRSMDGRKISSKNTHELSCRYVVSSVRTSRTRRRESSIDGKGIMDVSEGDLSNEGFARMESHNETPESGLQRESVKICV</sequence>
<proteinExistence type="inferred from homology"/>
<dbReference type="InterPro" id="IPR052337">
    <property type="entry name" value="SAT4-like"/>
</dbReference>
<dbReference type="Pfam" id="PF20684">
    <property type="entry name" value="Fung_rhodopsin"/>
    <property type="match status" value="1"/>
</dbReference>
<feature type="region of interest" description="Disordered" evidence="6">
    <location>
        <begin position="332"/>
        <end position="351"/>
    </location>
</feature>
<evidence type="ECO:0000256" key="7">
    <source>
        <dbReference type="SAM" id="Phobius"/>
    </source>
</evidence>
<protein>
    <recommendedName>
        <fullName evidence="8">Rhodopsin domain-containing protein</fullName>
    </recommendedName>
</protein>
<dbReference type="InterPro" id="IPR049326">
    <property type="entry name" value="Rhodopsin_dom_fungi"/>
</dbReference>
<comment type="caution">
    <text evidence="9">The sequence shown here is derived from an EMBL/GenBank/DDBJ whole genome shotgun (WGS) entry which is preliminary data.</text>
</comment>
<keyword evidence="10" id="KW-1185">Reference proteome</keyword>
<evidence type="ECO:0000256" key="4">
    <source>
        <dbReference type="ARBA" id="ARBA00023136"/>
    </source>
</evidence>
<keyword evidence="4 7" id="KW-0472">Membrane</keyword>
<reference evidence="10" key="1">
    <citation type="journal article" date="2017" name="Nat. Microbiol.">
        <title>Global analysis of biosynthetic gene clusters reveals vast potential of secondary metabolite production in Penicillium species.</title>
        <authorList>
            <person name="Nielsen J.C."/>
            <person name="Grijseels S."/>
            <person name="Prigent S."/>
            <person name="Ji B."/>
            <person name="Dainat J."/>
            <person name="Nielsen K.F."/>
            <person name="Frisvad J.C."/>
            <person name="Workman M."/>
            <person name="Nielsen J."/>
        </authorList>
    </citation>
    <scope>NUCLEOTIDE SEQUENCE [LARGE SCALE GENOMIC DNA]</scope>
    <source>
        <strain evidence="10">IBT 11843</strain>
    </source>
</reference>
<dbReference type="AlphaFoldDB" id="A0A1V6NZ92"/>
<feature type="transmembrane region" description="Helical" evidence="7">
    <location>
        <begin position="49"/>
        <end position="73"/>
    </location>
</feature>
<name>A0A1V6NZ92_PENDC</name>
<comment type="subcellular location">
    <subcellularLocation>
        <location evidence="1">Membrane</location>
        <topology evidence="1">Multi-pass membrane protein</topology>
    </subcellularLocation>
</comment>
<dbReference type="PANTHER" id="PTHR33048">
    <property type="entry name" value="PTH11-LIKE INTEGRAL MEMBRANE PROTEIN (AFU_ORTHOLOGUE AFUA_5G11245)"/>
    <property type="match status" value="1"/>
</dbReference>
<dbReference type="EMBL" id="MDYL01000028">
    <property type="protein sequence ID" value="OQD69989.1"/>
    <property type="molecule type" value="Genomic_DNA"/>
</dbReference>
<feature type="transmembrane region" description="Helical" evidence="7">
    <location>
        <begin position="126"/>
        <end position="148"/>
    </location>
</feature>
<organism evidence="9 10">
    <name type="scientific">Penicillium decumbens</name>
    <dbReference type="NCBI Taxonomy" id="69771"/>
    <lineage>
        <taxon>Eukaryota</taxon>
        <taxon>Fungi</taxon>
        <taxon>Dikarya</taxon>
        <taxon>Ascomycota</taxon>
        <taxon>Pezizomycotina</taxon>
        <taxon>Eurotiomycetes</taxon>
        <taxon>Eurotiomycetidae</taxon>
        <taxon>Eurotiales</taxon>
        <taxon>Aspergillaceae</taxon>
        <taxon>Penicillium</taxon>
    </lineage>
</organism>